<organism evidence="2 3">
    <name type="scientific">Anaeromyxobacter oryzae</name>
    <dbReference type="NCBI Taxonomy" id="2918170"/>
    <lineage>
        <taxon>Bacteria</taxon>
        <taxon>Pseudomonadati</taxon>
        <taxon>Myxococcota</taxon>
        <taxon>Myxococcia</taxon>
        <taxon>Myxococcales</taxon>
        <taxon>Cystobacterineae</taxon>
        <taxon>Anaeromyxobacteraceae</taxon>
        <taxon>Anaeromyxobacter</taxon>
    </lineage>
</organism>
<feature type="chain" id="PRO_5045037911" evidence="1">
    <location>
        <begin position="20"/>
        <end position="181"/>
    </location>
</feature>
<dbReference type="Proteomes" id="UP001162891">
    <property type="component" value="Chromosome"/>
</dbReference>
<proteinExistence type="predicted"/>
<accession>A0ABM7WSD9</accession>
<dbReference type="RefSeq" id="WP_248360049.1">
    <property type="nucleotide sequence ID" value="NZ_AP025591.1"/>
</dbReference>
<evidence type="ECO:0000313" key="2">
    <source>
        <dbReference type="EMBL" id="BDG02410.1"/>
    </source>
</evidence>
<reference evidence="3" key="1">
    <citation type="journal article" date="2022" name="Int. J. Syst. Evol. Microbiol.">
        <title>Anaeromyxobacter oryzae sp. nov., Anaeromyxobacter diazotrophicus sp. nov. and Anaeromyxobacter paludicola sp. nov., isolated from paddy soils.</title>
        <authorList>
            <person name="Itoh H."/>
            <person name="Xu Z."/>
            <person name="Mise K."/>
            <person name="Masuda Y."/>
            <person name="Ushijima N."/>
            <person name="Hayakawa C."/>
            <person name="Shiratori Y."/>
            <person name="Senoo K."/>
        </authorList>
    </citation>
    <scope>NUCLEOTIDE SEQUENCE [LARGE SCALE GENOMIC DNA]</scope>
    <source>
        <strain evidence="3">Red232</strain>
    </source>
</reference>
<sequence>MTRSLLATVVFALTGTACMAGHAASAATPEPAATAPPSAGAAMGGGMAGMCPMSVPGTKVSAADTATGEALTFTTTPDQAAALRERVHAMADMHNRQHASGETGHGGMMGGMMGGGMGGEEMGGMPPPSRAAVEDLPDGARIQVTPNDPADLQKLQSAVRSYAQHMEQQGCGMMDHPQHGS</sequence>
<keyword evidence="1" id="KW-0732">Signal</keyword>
<evidence type="ECO:0000313" key="3">
    <source>
        <dbReference type="Proteomes" id="UP001162891"/>
    </source>
</evidence>
<name>A0ABM7WSD9_9BACT</name>
<evidence type="ECO:0000256" key="1">
    <source>
        <dbReference type="SAM" id="SignalP"/>
    </source>
</evidence>
<feature type="signal peptide" evidence="1">
    <location>
        <begin position="1"/>
        <end position="19"/>
    </location>
</feature>
<keyword evidence="3" id="KW-1185">Reference proteome</keyword>
<dbReference type="PROSITE" id="PS51257">
    <property type="entry name" value="PROKAR_LIPOPROTEIN"/>
    <property type="match status" value="1"/>
</dbReference>
<gene>
    <name evidence="2" type="ORF">AMOR_14060</name>
</gene>
<protein>
    <submittedName>
        <fullName evidence="2">Uncharacterized protein</fullName>
    </submittedName>
</protein>
<dbReference type="EMBL" id="AP025591">
    <property type="protein sequence ID" value="BDG02410.1"/>
    <property type="molecule type" value="Genomic_DNA"/>
</dbReference>